<geneLocation type="plasmid" evidence="3 4">
    <name>paPv3</name>
</geneLocation>
<dbReference type="RefSeq" id="WP_280626808.1">
    <property type="nucleotide sequence ID" value="NZ_CP123507.1"/>
</dbReference>
<proteinExistence type="predicted"/>
<dbReference type="AlphaFoldDB" id="A0AA95GRJ6"/>
<dbReference type="Pfam" id="PF18821">
    <property type="entry name" value="LPD7"/>
    <property type="match status" value="1"/>
</dbReference>
<accession>A0AA95GRJ6</accession>
<dbReference type="Proteomes" id="UP001177595">
    <property type="component" value="Plasmid paPv3"/>
</dbReference>
<reference evidence="3" key="1">
    <citation type="submission" date="2023-04" db="EMBL/GenBank/DDBJ databases">
        <title>Genome dynamics across the evolutionary transition to endosymbiosis.</title>
        <authorList>
            <person name="Siozios S."/>
            <person name="Nadal-Jimenez P."/>
            <person name="Azagi T."/>
            <person name="Sprong H."/>
            <person name="Frost C.L."/>
            <person name="Parratt S.R."/>
            <person name="Taylor G."/>
            <person name="Brettell L."/>
            <person name="Lew K.C."/>
            <person name="Croft L."/>
            <person name="King K.C."/>
            <person name="Brockhurst M.A."/>
            <person name="Hypsa V."/>
            <person name="Novakova E."/>
            <person name="Darby A.C."/>
            <person name="Hurst G.D.D."/>
        </authorList>
    </citation>
    <scope>NUCLEOTIDE SEQUENCE</scope>
    <source>
        <strain evidence="3">APv</strain>
        <plasmid evidence="3">paPv3</plasmid>
    </source>
</reference>
<evidence type="ECO:0000259" key="2">
    <source>
        <dbReference type="Pfam" id="PF18821"/>
    </source>
</evidence>
<evidence type="ECO:0000313" key="4">
    <source>
        <dbReference type="Proteomes" id="UP001177595"/>
    </source>
</evidence>
<feature type="domain" description="Large polyvalent protein-associated" evidence="2">
    <location>
        <begin position="197"/>
        <end position="281"/>
    </location>
</feature>
<keyword evidence="3" id="KW-0614">Plasmid</keyword>
<sequence>MIEIPNHEQIQQRGERLFQQKNCQKKSTVVSLVRRVMPKTNKNASHVAACFLRRATENRIEPEHRHAIHTMDNQFFTVRRTIMRDERLTRKEKSQFLSVLTFERLKAHHVIRHPNLPFEMEKPDMGSKTIRQLIPSSRTPDNSISGAVPDDKAMPAKSRFELFIRHLQAQLERKSADNEKRAISAFDLYTKRAKLSKNVHFLDKKTDRTLFVDTGNAITVRKAAMTDSALMVALTLAKEKFGSTLTIKGSQAFKDQIIEVVAKNKLDIHFTDKGMNQQLEARKAELDIEKTGSRIEKPYNPVDTEKTTLDNQKAVSGEPEKETQAPSTDKQGVFEGYLVEHGAAPFKFKPDMSKPEEKRNDSYFVKLQLDDGNVKTLWGVGLEDAVACLETNEPIRLENKGVVPVKWTETQADGKSVNKSGQRRIWQATPMDRHHENETETPQSDTDYDGPDIA</sequence>
<dbReference type="EMBL" id="CP123507">
    <property type="protein sequence ID" value="WGM03582.1"/>
    <property type="molecule type" value="Genomic_DNA"/>
</dbReference>
<dbReference type="InterPro" id="IPR040677">
    <property type="entry name" value="LPD7"/>
</dbReference>
<evidence type="ECO:0000313" key="3">
    <source>
        <dbReference type="EMBL" id="WGM03582.1"/>
    </source>
</evidence>
<feature type="region of interest" description="Disordered" evidence="1">
    <location>
        <begin position="292"/>
        <end position="331"/>
    </location>
</feature>
<organism evidence="3 4">
    <name type="scientific">Arsenophonus nasoniae</name>
    <name type="common">son-killer infecting Nasonia vitripennis</name>
    <dbReference type="NCBI Taxonomy" id="638"/>
    <lineage>
        <taxon>Bacteria</taxon>
        <taxon>Pseudomonadati</taxon>
        <taxon>Pseudomonadota</taxon>
        <taxon>Gammaproteobacteria</taxon>
        <taxon>Enterobacterales</taxon>
        <taxon>Morganellaceae</taxon>
        <taxon>Arsenophonus</taxon>
    </lineage>
</organism>
<name>A0AA95GRJ6_9GAMM</name>
<feature type="compositionally biased region" description="Basic and acidic residues" evidence="1">
    <location>
        <begin position="292"/>
        <end position="308"/>
    </location>
</feature>
<feature type="region of interest" description="Disordered" evidence="1">
    <location>
        <begin position="412"/>
        <end position="454"/>
    </location>
</feature>
<evidence type="ECO:0000256" key="1">
    <source>
        <dbReference type="SAM" id="MobiDB-lite"/>
    </source>
</evidence>
<gene>
    <name evidence="3" type="ORF">QE210_18905</name>
</gene>
<protein>
    <recommendedName>
        <fullName evidence="2">Large polyvalent protein-associated domain-containing protein</fullName>
    </recommendedName>
</protein>